<proteinExistence type="predicted"/>
<sequence>APDHIRLGELEHLVEAVENLNAPVDDVVADLQTLQETLTPLAKDLLGKESRHLLIPLWRRLTVALHGQPYHAAQPEQHMSYTASQAMDWDKARQAVEQVPQWQSDAVLLQRHARACEPLQRRCDALLSWFNLCWQFPEQGNALESSTDTELRQQWAAFQELEPELPAPTFPAWLLLNKPGLSKVLTGPRHDTANCPASYRTLYQLQGRPCAQTDDNIARRAQLKQQDPVLFRHYLLLQ</sequence>
<name>A0A3B1AYW2_9ZZZZ</name>
<evidence type="ECO:0000313" key="1">
    <source>
        <dbReference type="EMBL" id="VAX03230.1"/>
    </source>
</evidence>
<dbReference type="AlphaFoldDB" id="A0A3B1AYW2"/>
<feature type="non-terminal residue" evidence="1">
    <location>
        <position position="1"/>
    </location>
</feature>
<dbReference type="EMBL" id="UOFU01000316">
    <property type="protein sequence ID" value="VAX03230.1"/>
    <property type="molecule type" value="Genomic_DNA"/>
</dbReference>
<accession>A0A3B1AYW2</accession>
<organism evidence="1">
    <name type="scientific">hydrothermal vent metagenome</name>
    <dbReference type="NCBI Taxonomy" id="652676"/>
    <lineage>
        <taxon>unclassified sequences</taxon>
        <taxon>metagenomes</taxon>
        <taxon>ecological metagenomes</taxon>
    </lineage>
</organism>
<protein>
    <submittedName>
        <fullName evidence="1">Uncharacterized protein</fullName>
    </submittedName>
</protein>
<gene>
    <name evidence="1" type="ORF">MNBD_GAMMA20-442</name>
</gene>
<reference evidence="1" key="1">
    <citation type="submission" date="2018-06" db="EMBL/GenBank/DDBJ databases">
        <authorList>
            <person name="Zhirakovskaya E."/>
        </authorList>
    </citation>
    <scope>NUCLEOTIDE SEQUENCE</scope>
</reference>